<dbReference type="RefSeq" id="XP_034100945.2">
    <property type="nucleotide sequence ID" value="XM_034245054.2"/>
</dbReference>
<accession>A0A6P8WRS7</accession>
<dbReference type="Proteomes" id="UP000515160">
    <property type="component" value="Chromosome 2L"/>
</dbReference>
<dbReference type="InterPro" id="IPR002181">
    <property type="entry name" value="Fibrinogen_a/b/g_C_dom"/>
</dbReference>
<organism evidence="2 3">
    <name type="scientific">Drosophila albomicans</name>
    <name type="common">Fruit fly</name>
    <dbReference type="NCBI Taxonomy" id="7291"/>
    <lineage>
        <taxon>Eukaryota</taxon>
        <taxon>Metazoa</taxon>
        <taxon>Ecdysozoa</taxon>
        <taxon>Arthropoda</taxon>
        <taxon>Hexapoda</taxon>
        <taxon>Insecta</taxon>
        <taxon>Pterygota</taxon>
        <taxon>Neoptera</taxon>
        <taxon>Endopterygota</taxon>
        <taxon>Diptera</taxon>
        <taxon>Brachycera</taxon>
        <taxon>Muscomorpha</taxon>
        <taxon>Ephydroidea</taxon>
        <taxon>Drosophilidae</taxon>
        <taxon>Drosophila</taxon>
    </lineage>
</organism>
<evidence type="ECO:0000313" key="3">
    <source>
        <dbReference type="RefSeq" id="XP_034100945.2"/>
    </source>
</evidence>
<dbReference type="InterPro" id="IPR036056">
    <property type="entry name" value="Fibrinogen-like_C"/>
</dbReference>
<sequence>MTQEQNELHQTIKVQAEIIKSLNVQLLQQIKLSESCDNHNHNQQNLIDQYKMQSELTSKLNKSWEIQSETQQKLIDQYKLELTYLNLQIESKDKQITNLQTENVKTKELQSEQSSSCLGRLTGFHMITIPKAKPFIVSCQSNLTEAGTGWTVIQRRKDGSVDFNRTWAEYKEGFGDLSGEFFLGLEKLHLLTQSQPHELYILLEDFANETRYARYNNFVIGNEKEFYRLKELGIYFGNAGDALKYHKNEMFSTADKIKHVPGICAKMFQSGWWFASCYYCNLNGKYAFFKTDEESDSVEWRKWKRLPMKFAQMMIRPISN</sequence>
<evidence type="ECO:0000259" key="1">
    <source>
        <dbReference type="PROSITE" id="PS51406"/>
    </source>
</evidence>
<dbReference type="PROSITE" id="PS51406">
    <property type="entry name" value="FIBRINOGEN_C_2"/>
    <property type="match status" value="1"/>
</dbReference>
<dbReference type="GO" id="GO:0005615">
    <property type="term" value="C:extracellular space"/>
    <property type="evidence" value="ECO:0007669"/>
    <property type="project" value="TreeGrafter"/>
</dbReference>
<feature type="domain" description="Fibrinogen C-terminal" evidence="1">
    <location>
        <begin position="108"/>
        <end position="319"/>
    </location>
</feature>
<dbReference type="Gene3D" id="3.90.215.10">
    <property type="entry name" value="Gamma Fibrinogen, chain A, domain 1"/>
    <property type="match status" value="1"/>
</dbReference>
<reference evidence="3" key="1">
    <citation type="submission" date="2025-08" db="UniProtKB">
        <authorList>
            <consortium name="RefSeq"/>
        </authorList>
    </citation>
    <scope>IDENTIFICATION</scope>
    <source>
        <strain evidence="3">15112-1751.03</strain>
        <tissue evidence="3">Whole Adult</tissue>
    </source>
</reference>
<dbReference type="SUPFAM" id="SSF56496">
    <property type="entry name" value="Fibrinogen C-terminal domain-like"/>
    <property type="match status" value="1"/>
</dbReference>
<dbReference type="SMART" id="SM00186">
    <property type="entry name" value="FBG"/>
    <property type="match status" value="1"/>
</dbReference>
<dbReference type="CDD" id="cd00087">
    <property type="entry name" value="FReD"/>
    <property type="match status" value="1"/>
</dbReference>
<dbReference type="InterPro" id="IPR050373">
    <property type="entry name" value="Fibrinogen_C-term_domain"/>
</dbReference>
<protein>
    <submittedName>
        <fullName evidence="3">Ficolin-2-like</fullName>
    </submittedName>
</protein>
<dbReference type="GeneID" id="117565778"/>
<proteinExistence type="predicted"/>
<name>A0A6P8WRS7_DROAB</name>
<dbReference type="AlphaFoldDB" id="A0A6P8WRS7"/>
<dbReference type="PANTHER" id="PTHR19143">
    <property type="entry name" value="FIBRINOGEN/TENASCIN/ANGIOPOEITIN"/>
    <property type="match status" value="1"/>
</dbReference>
<dbReference type="PANTHER" id="PTHR19143:SF327">
    <property type="entry name" value="FI21813P1-RELATED"/>
    <property type="match status" value="1"/>
</dbReference>
<dbReference type="OrthoDB" id="7858151at2759"/>
<keyword evidence="2" id="KW-1185">Reference proteome</keyword>
<evidence type="ECO:0000313" key="2">
    <source>
        <dbReference type="Proteomes" id="UP000515160"/>
    </source>
</evidence>
<gene>
    <name evidence="3" type="primary">LOC117565778</name>
</gene>
<dbReference type="Pfam" id="PF00147">
    <property type="entry name" value="Fibrinogen_C"/>
    <property type="match status" value="1"/>
</dbReference>
<dbReference type="InterPro" id="IPR014716">
    <property type="entry name" value="Fibrinogen_a/b/g_C_1"/>
</dbReference>